<feature type="transmembrane region" description="Helical" evidence="7">
    <location>
        <begin position="12"/>
        <end position="32"/>
    </location>
</feature>
<dbReference type="InterPro" id="IPR050171">
    <property type="entry name" value="MFS_Transporters"/>
</dbReference>
<dbReference type="PANTHER" id="PTHR23517:SF2">
    <property type="entry name" value="MULTIDRUG RESISTANCE PROTEIN MDTH"/>
    <property type="match status" value="1"/>
</dbReference>
<evidence type="ECO:0000256" key="3">
    <source>
        <dbReference type="ARBA" id="ARBA00022475"/>
    </source>
</evidence>
<evidence type="ECO:0000256" key="6">
    <source>
        <dbReference type="ARBA" id="ARBA00023136"/>
    </source>
</evidence>
<dbReference type="InterPro" id="IPR011701">
    <property type="entry name" value="MFS"/>
</dbReference>
<dbReference type="RefSeq" id="WP_140470131.1">
    <property type="nucleotide sequence ID" value="NZ_RCZD01000001.1"/>
</dbReference>
<sequence>MSTLTSSKNSMSLMTIDSFLFSFTYFMTLSILALYMDAFLGLSALETGSIIMVSSIGSKVTRLLISPFLDLITPAYLVSLSAFTMSLSCITIALSQQYLPVLCAVGFFGIAYGSNSILIRAVAGATDNTHMRTAFFVRLSVITNLASMLAPLIAIYLYNHISPRLPFLVASFLMFCFSLALLRSHELWPPLAAQKKWTHALREQLGDKTLRHYFLLTALCWMIYSQLFTSLPLHINQLMGSTSQFGYIMTFNGILSIMLAPRLQALFTHYKINTFQTLFFSLAAHAMGSLWLHYATTLTELYFAIFVWTLGELLLIPTLQSCISGYSAKNILISVLAINSIAMGIGEGLGGFLGIYLIKNSSYCFMIFFALTVLTLGYVIAFKPLFTPNGDDLAINDKPAC</sequence>
<dbReference type="InterPro" id="IPR036259">
    <property type="entry name" value="MFS_trans_sf"/>
</dbReference>
<dbReference type="PANTHER" id="PTHR23517">
    <property type="entry name" value="RESISTANCE PROTEIN MDTM, PUTATIVE-RELATED-RELATED"/>
    <property type="match status" value="1"/>
</dbReference>
<name>A0A502GT02_9GAMM</name>
<reference evidence="8 9" key="1">
    <citation type="journal article" date="2019" name="Environ. Microbiol.">
        <title>Species interactions and distinct microbial communities in high Arctic permafrost affected cryosols are associated with the CH4 and CO2 gas fluxes.</title>
        <authorList>
            <person name="Altshuler I."/>
            <person name="Hamel J."/>
            <person name="Turney S."/>
            <person name="Magnuson E."/>
            <person name="Levesque R."/>
            <person name="Greer C."/>
            <person name="Whyte L.G."/>
        </authorList>
    </citation>
    <scope>NUCLEOTIDE SEQUENCE [LARGE SCALE GENOMIC DNA]</scope>
    <source>
        <strain evidence="8 9">E4</strain>
    </source>
</reference>
<evidence type="ECO:0000313" key="9">
    <source>
        <dbReference type="Proteomes" id="UP000317663"/>
    </source>
</evidence>
<feature type="transmembrane region" description="Helical" evidence="7">
    <location>
        <begin position="135"/>
        <end position="158"/>
    </location>
</feature>
<keyword evidence="9" id="KW-1185">Reference proteome</keyword>
<evidence type="ECO:0000256" key="4">
    <source>
        <dbReference type="ARBA" id="ARBA00022692"/>
    </source>
</evidence>
<dbReference type="GO" id="GO:0005886">
    <property type="term" value="C:plasma membrane"/>
    <property type="evidence" value="ECO:0007669"/>
    <property type="project" value="UniProtKB-SubCell"/>
</dbReference>
<keyword evidence="4 7" id="KW-0812">Transmembrane</keyword>
<proteinExistence type="predicted"/>
<dbReference type="Pfam" id="PF07690">
    <property type="entry name" value="MFS_1"/>
    <property type="match status" value="1"/>
</dbReference>
<feature type="transmembrane region" description="Helical" evidence="7">
    <location>
        <begin position="213"/>
        <end position="233"/>
    </location>
</feature>
<keyword evidence="5 7" id="KW-1133">Transmembrane helix</keyword>
<dbReference type="OrthoDB" id="6636456at2"/>
<keyword evidence="2" id="KW-0813">Transport</keyword>
<evidence type="ECO:0000256" key="1">
    <source>
        <dbReference type="ARBA" id="ARBA00004651"/>
    </source>
</evidence>
<feature type="transmembrane region" description="Helical" evidence="7">
    <location>
        <begin position="68"/>
        <end position="93"/>
    </location>
</feature>
<dbReference type="GO" id="GO:0022857">
    <property type="term" value="F:transmembrane transporter activity"/>
    <property type="evidence" value="ECO:0007669"/>
    <property type="project" value="InterPro"/>
</dbReference>
<gene>
    <name evidence="8" type="ORF">EAH77_02075</name>
</gene>
<keyword evidence="6 7" id="KW-0472">Membrane</keyword>
<evidence type="ECO:0000256" key="7">
    <source>
        <dbReference type="SAM" id="Phobius"/>
    </source>
</evidence>
<comment type="subcellular location">
    <subcellularLocation>
        <location evidence="1">Cell membrane</location>
        <topology evidence="1">Multi-pass membrane protein</topology>
    </subcellularLocation>
</comment>
<feature type="transmembrane region" description="Helical" evidence="7">
    <location>
        <begin position="331"/>
        <end position="357"/>
    </location>
</feature>
<comment type="caution">
    <text evidence="8">The sequence shown here is derived from an EMBL/GenBank/DDBJ whole genome shotgun (WGS) entry which is preliminary data.</text>
</comment>
<organism evidence="8 9">
    <name type="scientific">Ewingella americana</name>
    <dbReference type="NCBI Taxonomy" id="41202"/>
    <lineage>
        <taxon>Bacteria</taxon>
        <taxon>Pseudomonadati</taxon>
        <taxon>Pseudomonadota</taxon>
        <taxon>Gammaproteobacteria</taxon>
        <taxon>Enterobacterales</taxon>
        <taxon>Yersiniaceae</taxon>
        <taxon>Ewingella</taxon>
    </lineage>
</organism>
<accession>A0A502GT02</accession>
<protein>
    <submittedName>
        <fullName evidence="8">MFS transporter</fullName>
    </submittedName>
</protein>
<evidence type="ECO:0000313" key="8">
    <source>
        <dbReference type="EMBL" id="TPG65051.1"/>
    </source>
</evidence>
<dbReference type="SUPFAM" id="SSF103473">
    <property type="entry name" value="MFS general substrate transporter"/>
    <property type="match status" value="1"/>
</dbReference>
<dbReference type="Gene3D" id="1.20.1250.20">
    <property type="entry name" value="MFS general substrate transporter like domains"/>
    <property type="match status" value="1"/>
</dbReference>
<feature type="transmembrane region" description="Helical" evidence="7">
    <location>
        <begin position="363"/>
        <end position="381"/>
    </location>
</feature>
<dbReference type="EMBL" id="RCZD01000001">
    <property type="protein sequence ID" value="TPG65051.1"/>
    <property type="molecule type" value="Genomic_DNA"/>
</dbReference>
<feature type="transmembrane region" description="Helical" evidence="7">
    <location>
        <begin position="99"/>
        <end position="123"/>
    </location>
</feature>
<dbReference type="Proteomes" id="UP000317663">
    <property type="component" value="Unassembled WGS sequence"/>
</dbReference>
<keyword evidence="3" id="KW-1003">Cell membrane</keyword>
<dbReference type="AlphaFoldDB" id="A0A502GT02"/>
<evidence type="ECO:0000256" key="5">
    <source>
        <dbReference type="ARBA" id="ARBA00022989"/>
    </source>
</evidence>
<evidence type="ECO:0000256" key="2">
    <source>
        <dbReference type="ARBA" id="ARBA00022448"/>
    </source>
</evidence>
<feature type="transmembrane region" description="Helical" evidence="7">
    <location>
        <begin position="164"/>
        <end position="182"/>
    </location>
</feature>
<feature type="transmembrane region" description="Helical" evidence="7">
    <location>
        <begin position="245"/>
        <end position="263"/>
    </location>
</feature>